<dbReference type="AlphaFoldDB" id="A0A8J7PIF5"/>
<accession>A0A8J7PIF5</accession>
<dbReference type="EMBL" id="JAFLCK010000043">
    <property type="protein sequence ID" value="MBN8662573.1"/>
    <property type="molecule type" value="Genomic_DNA"/>
</dbReference>
<dbReference type="InterPro" id="IPR027843">
    <property type="entry name" value="DUF4440"/>
</dbReference>
<comment type="caution">
    <text evidence="4">The sequence shown here is derived from an EMBL/GenBank/DDBJ whole genome shotgun (WGS) entry which is preliminary data.</text>
</comment>
<feature type="domain" description="DUF4440" evidence="3">
    <location>
        <begin position="77"/>
        <end position="184"/>
    </location>
</feature>
<proteinExistence type="predicted"/>
<dbReference type="SUPFAM" id="SSF54427">
    <property type="entry name" value="NTF2-like"/>
    <property type="match status" value="1"/>
</dbReference>
<evidence type="ECO:0000256" key="1">
    <source>
        <dbReference type="SAM" id="MobiDB-lite"/>
    </source>
</evidence>
<dbReference type="NCBIfam" id="TIGR02246">
    <property type="entry name" value="SgcJ/EcaC family oxidoreductase"/>
    <property type="match status" value="1"/>
</dbReference>
<evidence type="ECO:0000313" key="5">
    <source>
        <dbReference type="Proteomes" id="UP000664277"/>
    </source>
</evidence>
<feature type="region of interest" description="Disordered" evidence="1">
    <location>
        <begin position="39"/>
        <end position="66"/>
    </location>
</feature>
<gene>
    <name evidence="4" type="ORF">J0M35_19550</name>
</gene>
<reference evidence="4" key="1">
    <citation type="submission" date="2021-02" db="EMBL/GenBank/DDBJ databases">
        <title>Genome-Resolved Metagenomics of a Microbial Community Performing Photosynthetic Biological Nutrient Removal.</title>
        <authorList>
            <person name="Mcdaniel E.A."/>
        </authorList>
    </citation>
    <scope>NUCLEOTIDE SEQUENCE</scope>
    <source>
        <strain evidence="4">UWPOB_OBS1</strain>
    </source>
</reference>
<dbReference type="Proteomes" id="UP000664277">
    <property type="component" value="Unassembled WGS sequence"/>
</dbReference>
<evidence type="ECO:0000313" key="4">
    <source>
        <dbReference type="EMBL" id="MBN8662573.1"/>
    </source>
</evidence>
<protein>
    <submittedName>
        <fullName evidence="4">Nuclear transport factor 2 family protein</fullName>
    </submittedName>
</protein>
<dbReference type="InterPro" id="IPR032710">
    <property type="entry name" value="NTF2-like_dom_sf"/>
</dbReference>
<name>A0A8J7PIF5_9BACT</name>
<organism evidence="4 5">
    <name type="scientific">Candidatus Obscuribacter phosphatis</name>
    <dbReference type="NCBI Taxonomy" id="1906157"/>
    <lineage>
        <taxon>Bacteria</taxon>
        <taxon>Bacillati</taxon>
        <taxon>Candidatus Melainabacteria</taxon>
        <taxon>Candidatus Obscuribacterales</taxon>
        <taxon>Candidatus Obscuribacteraceae</taxon>
        <taxon>Candidatus Obscuribacter</taxon>
    </lineage>
</organism>
<evidence type="ECO:0000256" key="2">
    <source>
        <dbReference type="SAM" id="SignalP"/>
    </source>
</evidence>
<dbReference type="InterPro" id="IPR011944">
    <property type="entry name" value="Steroid_delta5-4_isomerase"/>
</dbReference>
<feature type="signal peptide" evidence="2">
    <location>
        <begin position="1"/>
        <end position="21"/>
    </location>
</feature>
<dbReference type="Gene3D" id="3.10.450.50">
    <property type="match status" value="1"/>
</dbReference>
<dbReference type="Pfam" id="PF14534">
    <property type="entry name" value="DUF4440"/>
    <property type="match status" value="1"/>
</dbReference>
<sequence>MLHFSVHKSFSCLYASMLALAFVGTPVFSAEATDNQSTKADAQATKLVAQKSTKKTSKKTAKSDSTLKGNSNLVEVKAALLALKEALSRGDAEKAAAAWSEDGSFTNMDGLAFKNRKEIQKRFQEVFAREGRPSVTFNVQRVKELNDGAVLIEGLVHRSNVPAAESIESRFSMAVVKEGGRWSIKSASESPYRNDLSTQDNPLDAFSWLIGDWKVENENGRLDLKVDWAHGKNFISCLYLIKHGNASEPESRQVIGFDPINQAPISWSFDASGGYGQARWIKEGNKWLIDSCGVDRDGNQTTCTNVITMVDKDTFTWQSINRTINGESLSDTAALKLEKSSK</sequence>
<evidence type="ECO:0000259" key="3">
    <source>
        <dbReference type="Pfam" id="PF14534"/>
    </source>
</evidence>
<feature type="chain" id="PRO_5035241478" evidence="2">
    <location>
        <begin position="22"/>
        <end position="342"/>
    </location>
</feature>
<keyword evidence="2" id="KW-0732">Signal</keyword>